<feature type="domain" description="ABC transmembrane type-1" evidence="6">
    <location>
        <begin position="72"/>
        <end position="288"/>
    </location>
</feature>
<feature type="transmembrane region" description="Helical" evidence="5">
    <location>
        <begin position="111"/>
        <end position="135"/>
    </location>
</feature>
<keyword evidence="3 5" id="KW-1133">Transmembrane helix</keyword>
<evidence type="ECO:0000313" key="7">
    <source>
        <dbReference type="EMBL" id="PSO08652.1"/>
    </source>
</evidence>
<dbReference type="Gene3D" id="1.10.3720.10">
    <property type="entry name" value="MetI-like"/>
    <property type="match status" value="1"/>
</dbReference>
<dbReference type="PANTHER" id="PTHR43759:SF1">
    <property type="entry name" value="GLUCOSE IMPORT SYSTEM PERMEASE PROTEIN GLCT"/>
    <property type="match status" value="1"/>
</dbReference>
<proteinExistence type="inferred from homology"/>
<feature type="transmembrane region" description="Helical" evidence="5">
    <location>
        <begin position="20"/>
        <end position="42"/>
    </location>
</feature>
<evidence type="ECO:0000256" key="3">
    <source>
        <dbReference type="ARBA" id="ARBA00022989"/>
    </source>
</evidence>
<dbReference type="PANTHER" id="PTHR43759">
    <property type="entry name" value="TREHALOSE TRANSPORT SYSTEM PERMEASE PROTEIN SUGA"/>
    <property type="match status" value="1"/>
</dbReference>
<dbReference type="GO" id="GO:0005886">
    <property type="term" value="C:plasma membrane"/>
    <property type="evidence" value="ECO:0007669"/>
    <property type="project" value="UniProtKB-SubCell"/>
</dbReference>
<dbReference type="SUPFAM" id="SSF161098">
    <property type="entry name" value="MetI-like"/>
    <property type="match status" value="1"/>
</dbReference>
<evidence type="ECO:0000259" key="6">
    <source>
        <dbReference type="PROSITE" id="PS50928"/>
    </source>
</evidence>
<gene>
    <name evidence="7" type="ORF">B9Q04_04460</name>
</gene>
<dbReference type="Proteomes" id="UP000242015">
    <property type="component" value="Unassembled WGS sequence"/>
</dbReference>
<organism evidence="7 8">
    <name type="scientific">Candidatus Marsarchaeota G2 archaeon BE_D</name>
    <dbReference type="NCBI Taxonomy" id="1978158"/>
    <lineage>
        <taxon>Archaea</taxon>
        <taxon>Candidatus Marsarchaeota</taxon>
        <taxon>Candidatus Marsarchaeota group 2</taxon>
    </lineage>
</organism>
<protein>
    <submittedName>
        <fullName evidence="7">Sugar ABC transporter permease</fullName>
    </submittedName>
</protein>
<dbReference type="InterPro" id="IPR052730">
    <property type="entry name" value="Sugar_ABC_transporter"/>
</dbReference>
<dbReference type="GO" id="GO:0055085">
    <property type="term" value="P:transmembrane transport"/>
    <property type="evidence" value="ECO:0007669"/>
    <property type="project" value="InterPro"/>
</dbReference>
<comment type="caution">
    <text evidence="7">The sequence shown here is derived from an EMBL/GenBank/DDBJ whole genome shotgun (WGS) entry which is preliminary data.</text>
</comment>
<comment type="subcellular location">
    <subcellularLocation>
        <location evidence="5">Cell membrane</location>
        <topology evidence="5">Multi-pass membrane protein</topology>
    </subcellularLocation>
    <subcellularLocation>
        <location evidence="1">Membrane</location>
        <topology evidence="1">Multi-pass membrane protein</topology>
    </subcellularLocation>
</comment>
<feature type="transmembrane region" description="Helical" evidence="5">
    <location>
        <begin position="81"/>
        <end position="104"/>
    </location>
</feature>
<reference evidence="7 8" key="1">
    <citation type="submission" date="2017-04" db="EMBL/GenBank/DDBJ databases">
        <title>Novel microbial lineages endemic to geothermal iron-oxide mats fill important gaps in the evolutionary history of Archaea.</title>
        <authorList>
            <person name="Jay Z.J."/>
            <person name="Beam J.P."/>
            <person name="Dlakic M."/>
            <person name="Rusch D.B."/>
            <person name="Kozubal M.A."/>
            <person name="Inskeep W.P."/>
        </authorList>
    </citation>
    <scope>NUCLEOTIDE SEQUENCE [LARGE SCALE GENOMIC DNA]</scope>
    <source>
        <strain evidence="7">BE_D</strain>
    </source>
</reference>
<dbReference type="InterPro" id="IPR035906">
    <property type="entry name" value="MetI-like_sf"/>
</dbReference>
<dbReference type="PROSITE" id="PS50928">
    <property type="entry name" value="ABC_TM1"/>
    <property type="match status" value="1"/>
</dbReference>
<feature type="transmembrane region" description="Helical" evidence="5">
    <location>
        <begin position="208"/>
        <end position="231"/>
    </location>
</feature>
<comment type="similarity">
    <text evidence="5">Belongs to the binding-protein-dependent transport system permease family.</text>
</comment>
<evidence type="ECO:0000256" key="4">
    <source>
        <dbReference type="ARBA" id="ARBA00023136"/>
    </source>
</evidence>
<dbReference type="AlphaFoldDB" id="A0A2R6CCN5"/>
<accession>A0A2R6CCN5</accession>
<feature type="transmembrane region" description="Helical" evidence="5">
    <location>
        <begin position="170"/>
        <end position="188"/>
    </location>
</feature>
<evidence type="ECO:0000313" key="8">
    <source>
        <dbReference type="Proteomes" id="UP000242015"/>
    </source>
</evidence>
<evidence type="ECO:0000256" key="2">
    <source>
        <dbReference type="ARBA" id="ARBA00022692"/>
    </source>
</evidence>
<evidence type="ECO:0000256" key="1">
    <source>
        <dbReference type="ARBA" id="ARBA00004141"/>
    </source>
</evidence>
<name>A0A2R6CCN5_9ARCH</name>
<dbReference type="CDD" id="cd06261">
    <property type="entry name" value="TM_PBP2"/>
    <property type="match status" value="1"/>
</dbReference>
<feature type="transmembrane region" description="Helical" evidence="5">
    <location>
        <begin position="266"/>
        <end position="291"/>
    </location>
</feature>
<dbReference type="EMBL" id="NEXF01000064">
    <property type="protein sequence ID" value="PSO08652.1"/>
    <property type="molecule type" value="Genomic_DNA"/>
</dbReference>
<keyword evidence="4 5" id="KW-0472">Membrane</keyword>
<keyword evidence="5" id="KW-0813">Transport</keyword>
<keyword evidence="2 5" id="KW-0812">Transmembrane</keyword>
<dbReference type="InterPro" id="IPR054947">
    <property type="entry name" value="GlcT_permease"/>
</dbReference>
<evidence type="ECO:0000256" key="5">
    <source>
        <dbReference type="RuleBase" id="RU363032"/>
    </source>
</evidence>
<sequence>MTSHRRKTNRWLRRSIPSYLVLSTPTILFSALLLYVVGWNFYLSFTNWSLLNPKIGFAGLTSYVQVVHQPYFINSLIHSSVLAVVLVAVGNGLGILLAGLLFFINSSRLRTVYLSIIIYPLAISMAINSVVWLWLYNYRLGVNWILTRVGLPAVPWLFSRSLAFPSIMIITIWAYTGLATLFYLASYINMDKSVIEAAMIDRAGPLKILRSILVPNSLNSFIVSTALLLIFSLRIFTVPYVVSGGPTNTLLQTLVVYMYYLFTTEYFSQSAAVASIITLIAVAIVIPYALIGIRRWIRT</sequence>
<dbReference type="InterPro" id="IPR000515">
    <property type="entry name" value="MetI-like"/>
</dbReference>
<dbReference type="Pfam" id="PF00528">
    <property type="entry name" value="BPD_transp_1"/>
    <property type="match status" value="1"/>
</dbReference>
<dbReference type="NCBIfam" id="NF040931">
    <property type="entry name" value="ABC_arch_GlcT"/>
    <property type="match status" value="1"/>
</dbReference>